<dbReference type="RefSeq" id="WP_203167782.1">
    <property type="nucleotide sequence ID" value="NZ_JAEVLS010000002.1"/>
</dbReference>
<protein>
    <submittedName>
        <fullName evidence="2">Uncharacterized protein</fullName>
    </submittedName>
</protein>
<dbReference type="EMBL" id="JAEVLS010000002">
    <property type="protein sequence ID" value="MBM0105758.1"/>
    <property type="molecule type" value="Genomic_DNA"/>
</dbReference>
<evidence type="ECO:0000256" key="1">
    <source>
        <dbReference type="SAM" id="SignalP"/>
    </source>
</evidence>
<feature type="chain" id="PRO_5046148797" evidence="1">
    <location>
        <begin position="22"/>
        <end position="118"/>
    </location>
</feature>
<feature type="signal peptide" evidence="1">
    <location>
        <begin position="1"/>
        <end position="21"/>
    </location>
</feature>
<evidence type="ECO:0000313" key="3">
    <source>
        <dbReference type="Proteomes" id="UP000661077"/>
    </source>
</evidence>
<organism evidence="2 3">
    <name type="scientific">Steroidobacter gossypii</name>
    <dbReference type="NCBI Taxonomy" id="2805490"/>
    <lineage>
        <taxon>Bacteria</taxon>
        <taxon>Pseudomonadati</taxon>
        <taxon>Pseudomonadota</taxon>
        <taxon>Gammaproteobacteria</taxon>
        <taxon>Steroidobacterales</taxon>
        <taxon>Steroidobacteraceae</taxon>
        <taxon>Steroidobacter</taxon>
    </lineage>
</organism>
<gene>
    <name evidence="2" type="ORF">JM946_13535</name>
</gene>
<keyword evidence="3" id="KW-1185">Reference proteome</keyword>
<accession>A0ABS1WXR9</accession>
<dbReference type="Proteomes" id="UP000661077">
    <property type="component" value="Unassembled WGS sequence"/>
</dbReference>
<reference evidence="2 3" key="1">
    <citation type="journal article" date="2021" name="Int. J. Syst. Evol. Microbiol.">
        <title>Steroidobacter gossypii sp. nov., isolated from soil of cotton cropping field.</title>
        <authorList>
            <person name="Huang R."/>
            <person name="Yang S."/>
            <person name="Zhen C."/>
            <person name="Liu W."/>
        </authorList>
    </citation>
    <scope>NUCLEOTIDE SEQUENCE [LARGE SCALE GENOMIC DNA]</scope>
    <source>
        <strain evidence="2 3">S1-65</strain>
    </source>
</reference>
<sequence>MKKFAKGFVAAGLLCFGSAHATIRYTEAQIIEIETGETQISLFLQVLSGDAPPLGNGGTNSPPNRHYLTLASTAIEVESRKHMLAAALMAQTTGAVVRFRWDDASATPDRVEYMLVRE</sequence>
<evidence type="ECO:0000313" key="2">
    <source>
        <dbReference type="EMBL" id="MBM0105758.1"/>
    </source>
</evidence>
<comment type="caution">
    <text evidence="2">The sequence shown here is derived from an EMBL/GenBank/DDBJ whole genome shotgun (WGS) entry which is preliminary data.</text>
</comment>
<keyword evidence="1" id="KW-0732">Signal</keyword>
<name>A0ABS1WXR9_9GAMM</name>
<proteinExistence type="predicted"/>